<organism evidence="10 11">
    <name type="scientific">Stigmatella aurantiaca</name>
    <dbReference type="NCBI Taxonomy" id="41"/>
    <lineage>
        <taxon>Bacteria</taxon>
        <taxon>Pseudomonadati</taxon>
        <taxon>Myxococcota</taxon>
        <taxon>Myxococcia</taxon>
        <taxon>Myxococcales</taxon>
        <taxon>Cystobacterineae</taxon>
        <taxon>Archangiaceae</taxon>
        <taxon>Stigmatella</taxon>
    </lineage>
</organism>
<keyword evidence="4 6" id="KW-0862">Zinc</keyword>
<name>A0A1H7Y7B0_STIAU</name>
<keyword evidence="1 6" id="KW-0645">Protease</keyword>
<feature type="signal peptide" evidence="8">
    <location>
        <begin position="1"/>
        <end position="21"/>
    </location>
</feature>
<evidence type="ECO:0000259" key="9">
    <source>
        <dbReference type="Pfam" id="PF01435"/>
    </source>
</evidence>
<feature type="domain" description="Peptidase M48" evidence="9">
    <location>
        <begin position="90"/>
        <end position="260"/>
    </location>
</feature>
<evidence type="ECO:0000256" key="3">
    <source>
        <dbReference type="ARBA" id="ARBA00022801"/>
    </source>
</evidence>
<gene>
    <name evidence="10" type="ORF">SAMN05444354_116131</name>
</gene>
<feature type="compositionally biased region" description="Low complexity" evidence="7">
    <location>
        <begin position="292"/>
        <end position="305"/>
    </location>
</feature>
<evidence type="ECO:0000256" key="7">
    <source>
        <dbReference type="SAM" id="MobiDB-lite"/>
    </source>
</evidence>
<evidence type="ECO:0000256" key="8">
    <source>
        <dbReference type="SAM" id="SignalP"/>
    </source>
</evidence>
<feature type="chain" id="PRO_5010347328" evidence="8">
    <location>
        <begin position="22"/>
        <end position="305"/>
    </location>
</feature>
<keyword evidence="2" id="KW-0479">Metal-binding</keyword>
<keyword evidence="5 6" id="KW-0482">Metalloprotease</keyword>
<dbReference type="EMBL" id="FOAP01000016">
    <property type="protein sequence ID" value="SEM42116.1"/>
    <property type="molecule type" value="Genomic_DNA"/>
</dbReference>
<keyword evidence="11" id="KW-1185">Reference proteome</keyword>
<dbReference type="PANTHER" id="PTHR22726">
    <property type="entry name" value="METALLOENDOPEPTIDASE OMA1"/>
    <property type="match status" value="1"/>
</dbReference>
<feature type="region of interest" description="Disordered" evidence="7">
    <location>
        <begin position="270"/>
        <end position="305"/>
    </location>
</feature>
<dbReference type="GO" id="GO:0051603">
    <property type="term" value="P:proteolysis involved in protein catabolic process"/>
    <property type="evidence" value="ECO:0007669"/>
    <property type="project" value="TreeGrafter"/>
</dbReference>
<sequence length="305" mass="33044">MNRHLLRLSVMGLGLTAASCAATKQSLQRLASVEVAQSVKENVREFSQCDRLKADISFQEEYDLGGAVALSWVRKGGGLMLANTSEKQLHQYLNTVGRNLAAQSSRPTLRWTFGALQDPETFNATSAPGGYVFLTRRLLQDVDNEAQLAGVLAHEIAHITLKHALHSYGGFRVKQCQVGAWTPDTPLLGEALDKGSEWVISHIAKGFDKDDEFAADALALHLLVSAGYEPTEYTGFIGKIPESTGITSTHPKKPERLKRMVAVLEKAKTPSDGFSEWPTGMQGLVKPPLPPALTALKASSPPATK</sequence>
<dbReference type="Pfam" id="PF01435">
    <property type="entry name" value="Peptidase_M48"/>
    <property type="match status" value="1"/>
</dbReference>
<dbReference type="PANTHER" id="PTHR22726:SF1">
    <property type="entry name" value="METALLOENDOPEPTIDASE OMA1, MITOCHONDRIAL"/>
    <property type="match status" value="1"/>
</dbReference>
<dbReference type="Gene3D" id="3.30.2010.10">
    <property type="entry name" value="Metalloproteases ('zincins'), catalytic domain"/>
    <property type="match status" value="1"/>
</dbReference>
<dbReference type="AlphaFoldDB" id="A0A1H7Y7B0"/>
<dbReference type="RefSeq" id="WP_075009308.1">
    <property type="nucleotide sequence ID" value="NZ_FOAP01000016.1"/>
</dbReference>
<dbReference type="CDD" id="cd07324">
    <property type="entry name" value="M48C_Oma1-like"/>
    <property type="match status" value="1"/>
</dbReference>
<protein>
    <submittedName>
        <fullName evidence="10">Peptidase family M48</fullName>
    </submittedName>
</protein>
<evidence type="ECO:0000256" key="5">
    <source>
        <dbReference type="ARBA" id="ARBA00023049"/>
    </source>
</evidence>
<dbReference type="GO" id="GO:0016020">
    <property type="term" value="C:membrane"/>
    <property type="evidence" value="ECO:0007669"/>
    <property type="project" value="TreeGrafter"/>
</dbReference>
<keyword evidence="8" id="KW-0732">Signal</keyword>
<evidence type="ECO:0000256" key="4">
    <source>
        <dbReference type="ARBA" id="ARBA00022833"/>
    </source>
</evidence>
<dbReference type="InterPro" id="IPR051156">
    <property type="entry name" value="Mito/Outer_Membr_Metalloprot"/>
</dbReference>
<comment type="cofactor">
    <cofactor evidence="6">
        <name>Zn(2+)</name>
        <dbReference type="ChEBI" id="CHEBI:29105"/>
    </cofactor>
    <text evidence="6">Binds 1 zinc ion per subunit.</text>
</comment>
<proteinExistence type="inferred from homology"/>
<dbReference type="GO" id="GO:0004222">
    <property type="term" value="F:metalloendopeptidase activity"/>
    <property type="evidence" value="ECO:0007669"/>
    <property type="project" value="InterPro"/>
</dbReference>
<comment type="similarity">
    <text evidence="6">Belongs to the peptidase M48 family.</text>
</comment>
<dbReference type="PROSITE" id="PS51257">
    <property type="entry name" value="PROKAR_LIPOPROTEIN"/>
    <property type="match status" value="1"/>
</dbReference>
<evidence type="ECO:0000313" key="11">
    <source>
        <dbReference type="Proteomes" id="UP000182719"/>
    </source>
</evidence>
<evidence type="ECO:0000256" key="2">
    <source>
        <dbReference type="ARBA" id="ARBA00022723"/>
    </source>
</evidence>
<dbReference type="Proteomes" id="UP000182719">
    <property type="component" value="Unassembled WGS sequence"/>
</dbReference>
<reference evidence="11" key="1">
    <citation type="submission" date="2016-10" db="EMBL/GenBank/DDBJ databases">
        <authorList>
            <person name="Varghese N."/>
            <person name="Submissions S."/>
        </authorList>
    </citation>
    <scope>NUCLEOTIDE SEQUENCE [LARGE SCALE GENOMIC DNA]</scope>
    <source>
        <strain evidence="11">DSM 17044</strain>
    </source>
</reference>
<keyword evidence="3 6" id="KW-0378">Hydrolase</keyword>
<accession>A0A1H7Y7B0</accession>
<evidence type="ECO:0000313" key="10">
    <source>
        <dbReference type="EMBL" id="SEM42116.1"/>
    </source>
</evidence>
<evidence type="ECO:0000256" key="1">
    <source>
        <dbReference type="ARBA" id="ARBA00022670"/>
    </source>
</evidence>
<dbReference type="GO" id="GO:0046872">
    <property type="term" value="F:metal ion binding"/>
    <property type="evidence" value="ECO:0007669"/>
    <property type="project" value="UniProtKB-KW"/>
</dbReference>
<dbReference type="InterPro" id="IPR001915">
    <property type="entry name" value="Peptidase_M48"/>
</dbReference>
<evidence type="ECO:0000256" key="6">
    <source>
        <dbReference type="RuleBase" id="RU003983"/>
    </source>
</evidence>